<evidence type="ECO:0000313" key="2">
    <source>
        <dbReference type="Proteomes" id="UP000318053"/>
    </source>
</evidence>
<sequence length="92" mass="10532">MNVTCQLAAELASQDRVIAKALVSPAFEDWSWLFDTYDVRVIFQQTPPINAAAAIDPEWAIELAADLFKRHFHDTPSRKYETIHSIVGEWTR</sequence>
<dbReference type="RefSeq" id="WP_146390162.1">
    <property type="nucleotide sequence ID" value="NZ_SJPK01000002.1"/>
</dbReference>
<dbReference type="Proteomes" id="UP000318053">
    <property type="component" value="Unassembled WGS sequence"/>
</dbReference>
<evidence type="ECO:0000313" key="1">
    <source>
        <dbReference type="EMBL" id="TWT74120.1"/>
    </source>
</evidence>
<gene>
    <name evidence="1" type="ORF">CA85_10060</name>
</gene>
<keyword evidence="2" id="KW-1185">Reference proteome</keyword>
<dbReference type="AlphaFoldDB" id="A0A5C5YFQ4"/>
<proteinExistence type="predicted"/>
<dbReference type="OrthoDB" id="220898at2"/>
<dbReference type="EMBL" id="SJPK01000002">
    <property type="protein sequence ID" value="TWT74120.1"/>
    <property type="molecule type" value="Genomic_DNA"/>
</dbReference>
<organism evidence="1 2">
    <name type="scientific">Allorhodopirellula solitaria</name>
    <dbReference type="NCBI Taxonomy" id="2527987"/>
    <lineage>
        <taxon>Bacteria</taxon>
        <taxon>Pseudomonadati</taxon>
        <taxon>Planctomycetota</taxon>
        <taxon>Planctomycetia</taxon>
        <taxon>Pirellulales</taxon>
        <taxon>Pirellulaceae</taxon>
        <taxon>Allorhodopirellula</taxon>
    </lineage>
</organism>
<reference evidence="1 2" key="1">
    <citation type="submission" date="2019-02" db="EMBL/GenBank/DDBJ databases">
        <title>Deep-cultivation of Planctomycetes and their phenomic and genomic characterization uncovers novel biology.</title>
        <authorList>
            <person name="Wiegand S."/>
            <person name="Jogler M."/>
            <person name="Boedeker C."/>
            <person name="Pinto D."/>
            <person name="Vollmers J."/>
            <person name="Rivas-Marin E."/>
            <person name="Kohn T."/>
            <person name="Peeters S.H."/>
            <person name="Heuer A."/>
            <person name="Rast P."/>
            <person name="Oberbeckmann S."/>
            <person name="Bunk B."/>
            <person name="Jeske O."/>
            <person name="Meyerdierks A."/>
            <person name="Storesund J.E."/>
            <person name="Kallscheuer N."/>
            <person name="Luecker S."/>
            <person name="Lage O.M."/>
            <person name="Pohl T."/>
            <person name="Merkel B.J."/>
            <person name="Hornburger P."/>
            <person name="Mueller R.-W."/>
            <person name="Bruemmer F."/>
            <person name="Labrenz M."/>
            <person name="Spormann A.M."/>
            <person name="Op Den Camp H."/>
            <person name="Overmann J."/>
            <person name="Amann R."/>
            <person name="Jetten M.S.M."/>
            <person name="Mascher T."/>
            <person name="Medema M.H."/>
            <person name="Devos D.P."/>
            <person name="Kaster A.-K."/>
            <person name="Ovreas L."/>
            <person name="Rohde M."/>
            <person name="Galperin M.Y."/>
            <person name="Jogler C."/>
        </authorList>
    </citation>
    <scope>NUCLEOTIDE SEQUENCE [LARGE SCALE GENOMIC DNA]</scope>
    <source>
        <strain evidence="1 2">CA85</strain>
    </source>
</reference>
<accession>A0A5C5YFQ4</accession>
<comment type="caution">
    <text evidence="1">The sequence shown here is derived from an EMBL/GenBank/DDBJ whole genome shotgun (WGS) entry which is preliminary data.</text>
</comment>
<protein>
    <submittedName>
        <fullName evidence="1">Uncharacterized protein</fullName>
    </submittedName>
</protein>
<name>A0A5C5YFQ4_9BACT</name>